<protein>
    <submittedName>
        <fullName evidence="3">Glycosyltransferase</fullName>
    </submittedName>
</protein>
<dbReference type="Gene3D" id="3.40.50.2000">
    <property type="entry name" value="Glycogen Phosphorylase B"/>
    <property type="match status" value="2"/>
</dbReference>
<evidence type="ECO:0000256" key="1">
    <source>
        <dbReference type="ARBA" id="ARBA00022679"/>
    </source>
</evidence>
<comment type="caution">
    <text evidence="3">The sequence shown here is derived from an EMBL/GenBank/DDBJ whole genome shotgun (WGS) entry which is preliminary data.</text>
</comment>
<evidence type="ECO:0000259" key="2">
    <source>
        <dbReference type="Pfam" id="PF00534"/>
    </source>
</evidence>
<dbReference type="GO" id="GO:0016757">
    <property type="term" value="F:glycosyltransferase activity"/>
    <property type="evidence" value="ECO:0007669"/>
    <property type="project" value="InterPro"/>
</dbReference>
<proteinExistence type="predicted"/>
<reference evidence="3 4" key="1">
    <citation type="submission" date="2019-01" db="EMBL/GenBank/DDBJ databases">
        <title>Flavobacterium sp. nov. isolated from arctic soil.</title>
        <authorList>
            <person name="Kim D.-U."/>
        </authorList>
    </citation>
    <scope>NUCLEOTIDE SEQUENCE [LARGE SCALE GENOMIC DNA]</scope>
    <source>
        <strain evidence="3 4">Kopri-42</strain>
    </source>
</reference>
<sequence>MPKVILLSQFPLPYAHTGSWTTMYFNYLKANHQIDYIICKEPESRIETVKYEVLSHSKILKIKQKFLRQPYLAYLDALKKIVKTNQKYIIQVVDHFGIIKPLQKFLLQNGLRQNCQIQFFYHGFPPFYENFRGRDFFESINEMVVLTHDSYKVHKDYYTVLPTRFSVLHNGIDTSKFQKVTNEQKQILKEELELKDKKVFIWCSKDFPKKGLDFILNVWKKIHKTDKNTVLLVVGATRSNPIDGVRFLGKIQNQELPKFYQMADCYLFPTLWHEGFGLTLIEALHSGCYCIASSLGGIPEVLQHGKLGKLIENPHFQQEWEEAILDFLNQKEGNNIVIPKTLYSTQSWNTGMNTIIENAKNRMQ</sequence>
<dbReference type="GO" id="GO:0009103">
    <property type="term" value="P:lipopolysaccharide biosynthetic process"/>
    <property type="evidence" value="ECO:0007669"/>
    <property type="project" value="TreeGrafter"/>
</dbReference>
<keyword evidence="4" id="KW-1185">Reference proteome</keyword>
<dbReference type="SUPFAM" id="SSF53756">
    <property type="entry name" value="UDP-Glycosyltransferase/glycogen phosphorylase"/>
    <property type="match status" value="1"/>
</dbReference>
<dbReference type="RefSeq" id="WP_113667024.1">
    <property type="nucleotide sequence ID" value="NZ_QNVY02000006.1"/>
</dbReference>
<organism evidence="3 4">
    <name type="scientific">Flavobacterium petrolei</name>
    <dbReference type="NCBI Taxonomy" id="2259594"/>
    <lineage>
        <taxon>Bacteria</taxon>
        <taxon>Pseudomonadati</taxon>
        <taxon>Bacteroidota</taxon>
        <taxon>Flavobacteriia</taxon>
        <taxon>Flavobacteriales</taxon>
        <taxon>Flavobacteriaceae</taxon>
        <taxon>Flavobacterium</taxon>
    </lineage>
</organism>
<evidence type="ECO:0000313" key="4">
    <source>
        <dbReference type="Proteomes" id="UP000253235"/>
    </source>
</evidence>
<evidence type="ECO:0000313" key="3">
    <source>
        <dbReference type="EMBL" id="RYJ50883.1"/>
    </source>
</evidence>
<dbReference type="PANTHER" id="PTHR46401:SF2">
    <property type="entry name" value="GLYCOSYLTRANSFERASE WBBK-RELATED"/>
    <property type="match status" value="1"/>
</dbReference>
<feature type="domain" description="Glycosyl transferase family 1" evidence="2">
    <location>
        <begin position="186"/>
        <end position="334"/>
    </location>
</feature>
<dbReference type="Pfam" id="PF00534">
    <property type="entry name" value="Glycos_transf_1"/>
    <property type="match status" value="1"/>
</dbReference>
<accession>A0A482THN4</accession>
<dbReference type="CDD" id="cd03801">
    <property type="entry name" value="GT4_PimA-like"/>
    <property type="match status" value="1"/>
</dbReference>
<gene>
    <name evidence="3" type="ORF">DR871_015425</name>
</gene>
<dbReference type="Proteomes" id="UP000253235">
    <property type="component" value="Unassembled WGS sequence"/>
</dbReference>
<keyword evidence="1 3" id="KW-0808">Transferase</keyword>
<dbReference type="EMBL" id="QNVY02000006">
    <property type="protein sequence ID" value="RYJ50883.1"/>
    <property type="molecule type" value="Genomic_DNA"/>
</dbReference>
<dbReference type="PANTHER" id="PTHR46401">
    <property type="entry name" value="GLYCOSYLTRANSFERASE WBBK-RELATED"/>
    <property type="match status" value="1"/>
</dbReference>
<name>A0A482THN4_9FLAO</name>
<dbReference type="InterPro" id="IPR001296">
    <property type="entry name" value="Glyco_trans_1"/>
</dbReference>
<dbReference type="AlphaFoldDB" id="A0A482THN4"/>
<dbReference type="OrthoDB" id="9801573at2"/>